<dbReference type="InterPro" id="IPR027417">
    <property type="entry name" value="P-loop_NTPase"/>
</dbReference>
<sequence length="195" mass="21804">MDDVFIELDGVEKVFDVRRKTGFLKRERRRVRAVDSISFTVARGEMVGYIGPNGAGKSTTIKMLTGILTPSGGRLRVAGIDPSRERRRLAHRIGVVFGQRTTLWWDLPLIDSYKLMHRMYRIPDARYRENLARLTELLGLGDLLDVPVRQLSSASGCAGTSRRHCCTTPRCCTWTSRRSAWTSSPRPGCGSSCGS</sequence>
<keyword evidence="3" id="KW-0547">Nucleotide-binding</keyword>
<keyword evidence="2" id="KW-0813">Transport</keyword>
<dbReference type="PANTHER" id="PTHR42711">
    <property type="entry name" value="ABC TRANSPORTER ATP-BINDING PROTEIN"/>
    <property type="match status" value="1"/>
</dbReference>
<accession>A0AAT9HX24</accession>
<evidence type="ECO:0000313" key="7">
    <source>
        <dbReference type="EMBL" id="BFO21884.1"/>
    </source>
</evidence>
<comment type="subcellular location">
    <subcellularLocation>
        <location evidence="1">Cell membrane</location>
        <topology evidence="1">Peripheral membrane protein</topology>
    </subcellularLocation>
</comment>
<evidence type="ECO:0000256" key="4">
    <source>
        <dbReference type="ARBA" id="ARBA00022840"/>
    </source>
</evidence>
<proteinExistence type="predicted"/>
<dbReference type="InterPro" id="IPR050763">
    <property type="entry name" value="ABC_transporter_ATP-binding"/>
</dbReference>
<dbReference type="EMBL" id="AP035768">
    <property type="protein sequence ID" value="BFO21884.1"/>
    <property type="molecule type" value="Genomic_DNA"/>
</dbReference>
<dbReference type="SUPFAM" id="SSF52540">
    <property type="entry name" value="P-loop containing nucleoside triphosphate hydrolases"/>
    <property type="match status" value="1"/>
</dbReference>
<feature type="domain" description="ABC transporter" evidence="6">
    <location>
        <begin position="35"/>
        <end position="153"/>
    </location>
</feature>
<dbReference type="Pfam" id="PF00005">
    <property type="entry name" value="ABC_tran"/>
    <property type="match status" value="1"/>
</dbReference>
<keyword evidence="4" id="KW-0067">ATP-binding</keyword>
<dbReference type="AlphaFoldDB" id="A0AAT9HX24"/>
<reference evidence="7" key="1">
    <citation type="submission" date="2024-06" db="EMBL/GenBank/DDBJ databases">
        <authorList>
            <consortium name="consrtm"/>
            <person name="Uemura M."/>
            <person name="Terahara T."/>
        </authorList>
    </citation>
    <scope>NUCLEOTIDE SEQUENCE</scope>
    <source>
        <strain evidence="7">KM77-8</strain>
    </source>
</reference>
<dbReference type="GO" id="GO:0016887">
    <property type="term" value="F:ATP hydrolysis activity"/>
    <property type="evidence" value="ECO:0007669"/>
    <property type="project" value="InterPro"/>
</dbReference>
<evidence type="ECO:0000256" key="5">
    <source>
        <dbReference type="ARBA" id="ARBA00023251"/>
    </source>
</evidence>
<dbReference type="Gene3D" id="3.40.50.300">
    <property type="entry name" value="P-loop containing nucleotide triphosphate hydrolases"/>
    <property type="match status" value="1"/>
</dbReference>
<evidence type="ECO:0000259" key="6">
    <source>
        <dbReference type="Pfam" id="PF00005"/>
    </source>
</evidence>
<dbReference type="GO" id="GO:0005524">
    <property type="term" value="F:ATP binding"/>
    <property type="evidence" value="ECO:0007669"/>
    <property type="project" value="UniProtKB-KW"/>
</dbReference>
<name>A0AAT9HX24_9ACTN</name>
<dbReference type="PANTHER" id="PTHR42711:SF1">
    <property type="entry name" value="ABC-TRANSPORT PROTEIN, ATP-BINDING COMPONENT"/>
    <property type="match status" value="1"/>
</dbReference>
<dbReference type="GO" id="GO:0046677">
    <property type="term" value="P:response to antibiotic"/>
    <property type="evidence" value="ECO:0007669"/>
    <property type="project" value="UniProtKB-KW"/>
</dbReference>
<protein>
    <recommendedName>
        <fullName evidence="6">ABC transporter domain-containing protein</fullName>
    </recommendedName>
</protein>
<gene>
    <name evidence="7" type="ORF">SHKM778_82720</name>
</gene>
<evidence type="ECO:0000256" key="1">
    <source>
        <dbReference type="ARBA" id="ARBA00004202"/>
    </source>
</evidence>
<organism evidence="7">
    <name type="scientific">Streptomyces haneummycinicus</name>
    <dbReference type="NCBI Taxonomy" id="3074435"/>
    <lineage>
        <taxon>Bacteria</taxon>
        <taxon>Bacillati</taxon>
        <taxon>Actinomycetota</taxon>
        <taxon>Actinomycetes</taxon>
        <taxon>Kitasatosporales</taxon>
        <taxon>Streptomycetaceae</taxon>
        <taxon>Streptomyces</taxon>
    </lineage>
</organism>
<evidence type="ECO:0000256" key="3">
    <source>
        <dbReference type="ARBA" id="ARBA00022741"/>
    </source>
</evidence>
<dbReference type="InterPro" id="IPR003439">
    <property type="entry name" value="ABC_transporter-like_ATP-bd"/>
</dbReference>
<dbReference type="GO" id="GO:0005886">
    <property type="term" value="C:plasma membrane"/>
    <property type="evidence" value="ECO:0007669"/>
    <property type="project" value="UniProtKB-SubCell"/>
</dbReference>
<evidence type="ECO:0000256" key="2">
    <source>
        <dbReference type="ARBA" id="ARBA00022448"/>
    </source>
</evidence>
<keyword evidence="5" id="KW-0046">Antibiotic resistance</keyword>
<reference evidence="7" key="2">
    <citation type="submission" date="2024-07" db="EMBL/GenBank/DDBJ databases">
        <title>Streptomyces haneummycinica sp. nov., a new antibiotic-producing actinobacterium isolated from marine sediment.</title>
        <authorList>
            <person name="Uemura M."/>
            <person name="Hamada M."/>
            <person name="Hirano S."/>
            <person name="Kobayashi K."/>
            <person name="Ohshiro T."/>
            <person name="Kobayashi T."/>
            <person name="Terahara T."/>
        </authorList>
    </citation>
    <scope>NUCLEOTIDE SEQUENCE</scope>
    <source>
        <strain evidence="7">KM77-8</strain>
    </source>
</reference>